<protein>
    <submittedName>
        <fullName evidence="1">Uncharacterized protein</fullName>
    </submittedName>
</protein>
<comment type="caution">
    <text evidence="1">The sequence shown here is derived from an EMBL/GenBank/DDBJ whole genome shotgun (WGS) entry which is preliminary data.</text>
</comment>
<name>A0ACC1XI70_MELAZ</name>
<dbReference type="EMBL" id="CM051402">
    <property type="protein sequence ID" value="KAJ4710968.1"/>
    <property type="molecule type" value="Genomic_DNA"/>
</dbReference>
<organism evidence="1 2">
    <name type="scientific">Melia azedarach</name>
    <name type="common">Chinaberry tree</name>
    <dbReference type="NCBI Taxonomy" id="155640"/>
    <lineage>
        <taxon>Eukaryota</taxon>
        <taxon>Viridiplantae</taxon>
        <taxon>Streptophyta</taxon>
        <taxon>Embryophyta</taxon>
        <taxon>Tracheophyta</taxon>
        <taxon>Spermatophyta</taxon>
        <taxon>Magnoliopsida</taxon>
        <taxon>eudicotyledons</taxon>
        <taxon>Gunneridae</taxon>
        <taxon>Pentapetalae</taxon>
        <taxon>rosids</taxon>
        <taxon>malvids</taxon>
        <taxon>Sapindales</taxon>
        <taxon>Meliaceae</taxon>
        <taxon>Melia</taxon>
    </lineage>
</organism>
<accession>A0ACC1XI70</accession>
<evidence type="ECO:0000313" key="2">
    <source>
        <dbReference type="Proteomes" id="UP001164539"/>
    </source>
</evidence>
<reference evidence="1 2" key="1">
    <citation type="journal article" date="2023" name="Science">
        <title>Complex scaffold remodeling in plant triterpene biosynthesis.</title>
        <authorList>
            <person name="De La Pena R."/>
            <person name="Hodgson H."/>
            <person name="Liu J.C."/>
            <person name="Stephenson M.J."/>
            <person name="Martin A.C."/>
            <person name="Owen C."/>
            <person name="Harkess A."/>
            <person name="Leebens-Mack J."/>
            <person name="Jimenez L.E."/>
            <person name="Osbourn A."/>
            <person name="Sattely E.S."/>
        </authorList>
    </citation>
    <scope>NUCLEOTIDE SEQUENCE [LARGE SCALE GENOMIC DNA]</scope>
    <source>
        <strain evidence="2">cv. JPN11</strain>
        <tissue evidence="1">Leaf</tissue>
    </source>
</reference>
<keyword evidence="2" id="KW-1185">Reference proteome</keyword>
<proteinExistence type="predicted"/>
<gene>
    <name evidence="1" type="ORF">OWV82_017063</name>
</gene>
<sequence>MKLSLSISGPPTLNQAQQGISNGIFVIVDKSFVPKLSAPIKPQPSSDVAEGKTLVAACLRPVCYFNHVLCTSKLAQRRCVPRVDFQIQRGASTEA</sequence>
<evidence type="ECO:0000313" key="1">
    <source>
        <dbReference type="EMBL" id="KAJ4710968.1"/>
    </source>
</evidence>
<dbReference type="Proteomes" id="UP001164539">
    <property type="component" value="Chromosome 9"/>
</dbReference>